<dbReference type="RefSeq" id="WP_067619802.1">
    <property type="nucleotide sequence ID" value="NZ_MAGO01000011.1"/>
</dbReference>
<organism evidence="1 2">
    <name type="scientific">Dissulfuribacter thermophilus</name>
    <dbReference type="NCBI Taxonomy" id="1156395"/>
    <lineage>
        <taxon>Bacteria</taxon>
        <taxon>Pseudomonadati</taxon>
        <taxon>Thermodesulfobacteriota</taxon>
        <taxon>Dissulfuribacteria</taxon>
        <taxon>Dissulfuribacterales</taxon>
        <taxon>Dissulfuribacteraceae</taxon>
        <taxon>Dissulfuribacter</taxon>
    </lineage>
</organism>
<evidence type="ECO:0000313" key="2">
    <source>
        <dbReference type="Proteomes" id="UP000093080"/>
    </source>
</evidence>
<dbReference type="OrthoDB" id="1722738at2"/>
<comment type="caution">
    <text evidence="1">The sequence shown here is derived from an EMBL/GenBank/DDBJ whole genome shotgun (WGS) entry which is preliminary data.</text>
</comment>
<proteinExistence type="predicted"/>
<dbReference type="AlphaFoldDB" id="A0A1B9F3R3"/>
<dbReference type="Pfam" id="PF20362">
    <property type="entry name" value="DUF6657"/>
    <property type="match status" value="1"/>
</dbReference>
<protein>
    <submittedName>
        <fullName evidence="1">Uncharacterized protein</fullName>
    </submittedName>
</protein>
<reference evidence="1 2" key="1">
    <citation type="submission" date="2016-06" db="EMBL/GenBank/DDBJ databases">
        <title>Respiratory ammonification of nitrate coupled to the oxidation of elemental sulfur in deep-sea autotrophic thermophilic bacteria.</title>
        <authorList>
            <person name="Slobodkina G.B."/>
            <person name="Mardanov A.V."/>
            <person name="Ravin N.V."/>
            <person name="Frolova A.A."/>
            <person name="Viryasiv M.B."/>
            <person name="Chernyh N.A."/>
            <person name="Bonch-Osmolovskaya E.A."/>
            <person name="Slobodkin A.I."/>
        </authorList>
    </citation>
    <scope>NUCLEOTIDE SEQUENCE [LARGE SCALE GENOMIC DNA]</scope>
    <source>
        <strain evidence="1 2">S69</strain>
    </source>
</reference>
<gene>
    <name evidence="1" type="ORF">DBT_2044</name>
</gene>
<keyword evidence="2" id="KW-1185">Reference proteome</keyword>
<name>A0A1B9F3R3_9BACT</name>
<dbReference type="EMBL" id="MAGO01000011">
    <property type="protein sequence ID" value="OCC14503.1"/>
    <property type="molecule type" value="Genomic_DNA"/>
</dbReference>
<dbReference type="Proteomes" id="UP000093080">
    <property type="component" value="Unassembled WGS sequence"/>
</dbReference>
<dbReference type="InterPro" id="IPR046598">
    <property type="entry name" value="DUF6657"/>
</dbReference>
<accession>A0A1B9F3R3</accession>
<sequence length="191" mass="21750">MGEIKSALEIALERAEKIGKASKDEIEQEKWINAGKKIAARFINGELKGIKDGFGEIPPENINKAIEGATDVLIRNIILPRDKYQWANINKAIEGIIELKGSTIRQVTDRIIELLKMYEHSINQYQEQVKMQFQAKLGGYQQAIAQQYGAEVAANIDVEAIPEFQQEWSKIKGEIDSQFEQQLEQMKSFLR</sequence>
<evidence type="ECO:0000313" key="1">
    <source>
        <dbReference type="EMBL" id="OCC14503.1"/>
    </source>
</evidence>